<sequence length="151" mass="17938">MKSWGDARRLYRGALQIKEVQERELRNIAFRDADLIRQSDEIAAQRDAILALIASSKPSQLESDITGLRGGMRVTGLLRQQVRDLDVKLATLAESREQLETDRELTENERRRWWRKETKYTRLAKTLRRDARKRQAYVECSELEEHRSWRR</sequence>
<feature type="coiled-coil region" evidence="1">
    <location>
        <begin position="82"/>
        <end position="109"/>
    </location>
</feature>
<dbReference type="EMBL" id="LT906435">
    <property type="protein sequence ID" value="SNU80982.1"/>
    <property type="molecule type" value="Genomic_DNA"/>
</dbReference>
<dbReference type="RefSeq" id="WP_039394654.1">
    <property type="nucleotide sequence ID" value="NZ_CABPRX010000001.1"/>
</dbReference>
<dbReference type="KEGG" id="pspu:NA29_05150"/>
<dbReference type="STRING" id="93222.NA29_05150"/>
<accession>A0A239S703</accession>
<evidence type="ECO:0000313" key="2">
    <source>
        <dbReference type="EMBL" id="SNU80982.1"/>
    </source>
</evidence>
<evidence type="ECO:0000256" key="1">
    <source>
        <dbReference type="SAM" id="Coils"/>
    </source>
</evidence>
<dbReference type="InterPro" id="IPR002954">
    <property type="entry name" value="Salm_SPAgM"/>
</dbReference>
<dbReference type="GeneID" id="88092871"/>
<dbReference type="Pfam" id="PF02090">
    <property type="entry name" value="SPAM"/>
    <property type="match status" value="1"/>
</dbReference>
<keyword evidence="1" id="KW-0175">Coiled coil</keyword>
<dbReference type="Proteomes" id="UP000215126">
    <property type="component" value="Chromosome 1"/>
</dbReference>
<dbReference type="AlphaFoldDB" id="A0A239S703"/>
<organism evidence="2 3">
    <name type="scientific">Pandoraea sputorum</name>
    <dbReference type="NCBI Taxonomy" id="93222"/>
    <lineage>
        <taxon>Bacteria</taxon>
        <taxon>Pseudomonadati</taxon>
        <taxon>Pseudomonadota</taxon>
        <taxon>Betaproteobacteria</taxon>
        <taxon>Burkholderiales</taxon>
        <taxon>Burkholderiaceae</taxon>
        <taxon>Pandoraea</taxon>
    </lineage>
</organism>
<gene>
    <name evidence="2" type="ORF">SAMEA4530655_00166</name>
</gene>
<protein>
    <submittedName>
        <fullName evidence="2">Uncharacterized protein</fullName>
    </submittedName>
</protein>
<dbReference type="OrthoDB" id="8942009at2"/>
<proteinExistence type="predicted"/>
<name>A0A239S703_9BURK</name>
<reference evidence="2 3" key="1">
    <citation type="submission" date="2017-06" db="EMBL/GenBank/DDBJ databases">
        <authorList>
            <consortium name="Pathogen Informatics"/>
        </authorList>
    </citation>
    <scope>NUCLEOTIDE SEQUENCE [LARGE SCALE GENOMIC DNA]</scope>
    <source>
        <strain evidence="2 3">NCTC13161</strain>
    </source>
</reference>
<evidence type="ECO:0000313" key="3">
    <source>
        <dbReference type="Proteomes" id="UP000215126"/>
    </source>
</evidence>
<keyword evidence="3" id="KW-1185">Reference proteome</keyword>